<proteinExistence type="predicted"/>
<accession>A0ABW5G7B2</accession>
<sequence length="281" mass="30747">MSEGRWFDSWVPWPELSGLAAAGRALLPQVPATPAALARTVTEQLVGRRLTAKVGDHEVGLTLTELDYPADSLKLATGRLGDVRIVAEDLDWPEPADDADSTDGDAEDKRIPLRRVTVLARDVKLRSLPTPAAIPAGVELRIAVAAEVVRDRVAGHRPGIVATPAEDGLLHVRWARRPGWGHLTLESTVDDSAVVLTPRSLHIGRRKFRPPPRFQPIRLPLPELPPGIRLTAVEPRHDELVLHAVADEWPERLSRIPLTDLLSWLTTAALTLTLPKLGARP</sequence>
<keyword evidence="2" id="KW-1185">Reference proteome</keyword>
<evidence type="ECO:0000313" key="2">
    <source>
        <dbReference type="Proteomes" id="UP001597419"/>
    </source>
</evidence>
<dbReference type="EMBL" id="JBHUKU010000002">
    <property type="protein sequence ID" value="MFD2457387.1"/>
    <property type="molecule type" value="Genomic_DNA"/>
</dbReference>
<organism evidence="1 2">
    <name type="scientific">Amycolatopsis samaneae</name>
    <dbReference type="NCBI Taxonomy" id="664691"/>
    <lineage>
        <taxon>Bacteria</taxon>
        <taxon>Bacillati</taxon>
        <taxon>Actinomycetota</taxon>
        <taxon>Actinomycetes</taxon>
        <taxon>Pseudonocardiales</taxon>
        <taxon>Pseudonocardiaceae</taxon>
        <taxon>Amycolatopsis</taxon>
    </lineage>
</organism>
<gene>
    <name evidence="1" type="ORF">ACFSYJ_02205</name>
</gene>
<name>A0ABW5G7B2_9PSEU</name>
<dbReference type="RefSeq" id="WP_345388659.1">
    <property type="nucleotide sequence ID" value="NZ_BAABHG010000003.1"/>
</dbReference>
<dbReference type="Proteomes" id="UP001597419">
    <property type="component" value="Unassembled WGS sequence"/>
</dbReference>
<evidence type="ECO:0000313" key="1">
    <source>
        <dbReference type="EMBL" id="MFD2457387.1"/>
    </source>
</evidence>
<comment type="caution">
    <text evidence="1">The sequence shown here is derived from an EMBL/GenBank/DDBJ whole genome shotgun (WGS) entry which is preliminary data.</text>
</comment>
<protein>
    <submittedName>
        <fullName evidence="1">Uncharacterized protein</fullName>
    </submittedName>
</protein>
<reference evidence="2" key="1">
    <citation type="journal article" date="2019" name="Int. J. Syst. Evol. Microbiol.">
        <title>The Global Catalogue of Microorganisms (GCM) 10K type strain sequencing project: providing services to taxonomists for standard genome sequencing and annotation.</title>
        <authorList>
            <consortium name="The Broad Institute Genomics Platform"/>
            <consortium name="The Broad Institute Genome Sequencing Center for Infectious Disease"/>
            <person name="Wu L."/>
            <person name="Ma J."/>
        </authorList>
    </citation>
    <scope>NUCLEOTIDE SEQUENCE [LARGE SCALE GENOMIC DNA]</scope>
    <source>
        <strain evidence="2">CGMCC 4.7643</strain>
    </source>
</reference>